<reference evidence="1 2" key="1">
    <citation type="submission" date="2017-09" db="EMBL/GenBank/DDBJ databases">
        <title>Depth-based differentiation of microbial function through sediment-hosted aquifers and enrichment of novel symbionts in the deep terrestrial subsurface.</title>
        <authorList>
            <person name="Probst A.J."/>
            <person name="Ladd B."/>
            <person name="Jarett J.K."/>
            <person name="Geller-Mcgrath D.E."/>
            <person name="Sieber C.M."/>
            <person name="Emerson J.B."/>
            <person name="Anantharaman K."/>
            <person name="Thomas B.C."/>
            <person name="Malmstrom R."/>
            <person name="Stieglmeier M."/>
            <person name="Klingl A."/>
            <person name="Woyke T."/>
            <person name="Ryan C.M."/>
            <person name="Banfield J.F."/>
        </authorList>
    </citation>
    <scope>NUCLEOTIDE SEQUENCE [LARGE SCALE GENOMIC DNA]</scope>
    <source>
        <strain evidence="1">CG17_big_fil_post_rev_8_21_14_2_50_48_46</strain>
    </source>
</reference>
<name>A0A2M7G0U1_9BACT</name>
<protein>
    <submittedName>
        <fullName evidence="1">Uncharacterized protein</fullName>
    </submittedName>
</protein>
<accession>A0A2M7G0U1</accession>
<evidence type="ECO:0000313" key="1">
    <source>
        <dbReference type="EMBL" id="PIW15299.1"/>
    </source>
</evidence>
<dbReference type="AlphaFoldDB" id="A0A2M7G0U1"/>
<sequence>MKKILLARPHPFLVQEMSQFLLEEGYFIEPLRSFSELSIQVENSSAVIISTAVSATIQESAREVFAGLYKYAIPTIFAGLLGVAQARSLIQEAVQDFYSEPLIVSAESQERELIDARRPFLFICRDDLKHLDSRAKIARLLLRFMG</sequence>
<organism evidence="1 2">
    <name type="scientific">bacterium (Candidatus Blackallbacteria) CG17_big_fil_post_rev_8_21_14_2_50_48_46</name>
    <dbReference type="NCBI Taxonomy" id="2014261"/>
    <lineage>
        <taxon>Bacteria</taxon>
        <taxon>Candidatus Blackallbacteria</taxon>
    </lineage>
</organism>
<evidence type="ECO:0000313" key="2">
    <source>
        <dbReference type="Proteomes" id="UP000231019"/>
    </source>
</evidence>
<proteinExistence type="predicted"/>
<dbReference type="Proteomes" id="UP000231019">
    <property type="component" value="Unassembled WGS sequence"/>
</dbReference>
<dbReference type="EMBL" id="PFFQ01000053">
    <property type="protein sequence ID" value="PIW15299.1"/>
    <property type="molecule type" value="Genomic_DNA"/>
</dbReference>
<comment type="caution">
    <text evidence="1">The sequence shown here is derived from an EMBL/GenBank/DDBJ whole genome shotgun (WGS) entry which is preliminary data.</text>
</comment>
<gene>
    <name evidence="1" type="ORF">COW36_17950</name>
</gene>